<gene>
    <name evidence="1" type="ORF">GCM10009827_059180</name>
</gene>
<name>A0ABP4LXC1_9ACTN</name>
<organism evidence="1 2">
    <name type="scientific">Dactylosporangium maewongense</name>
    <dbReference type="NCBI Taxonomy" id="634393"/>
    <lineage>
        <taxon>Bacteria</taxon>
        <taxon>Bacillati</taxon>
        <taxon>Actinomycetota</taxon>
        <taxon>Actinomycetes</taxon>
        <taxon>Micromonosporales</taxon>
        <taxon>Micromonosporaceae</taxon>
        <taxon>Dactylosporangium</taxon>
    </lineage>
</organism>
<sequence length="389" mass="42773">MTRRRETSPPRPITPGDVVAAYSEELGEWTAAQVTDLDPAGRTAGVLELDWSGPEPSSVEELGALVPLRLHHHAHDGRLSHCNFAWVLPRSYKVLGNVPLLHERKSNSYSSGWNIGDQLAWQRQWERGERSPHRTGGRSLLGAELADLVARSEPFTEVRILTVTGIAVVDGDDVAALFPNLTHLKLSGTLGTLNGAAGLNRLRSLKSLHLIDLFGMSASDCLSSTAVPGLEMLWLHSVPAEYATAMSEMWAREAGNGTLVEISSPRDSGWVAENRDNPLRDWDGREHISAAQYRRSVRQFMTTRRAVLDVLAAPGGDTDEARLTDLGSEFGEAFNQFDGMDDPFIETVEREELFDALDAIVDEAEAAHGRTFATAREFLVAGVEEVRDW</sequence>
<evidence type="ECO:0000313" key="1">
    <source>
        <dbReference type="EMBL" id="GAA1533285.1"/>
    </source>
</evidence>
<evidence type="ECO:0000313" key="2">
    <source>
        <dbReference type="Proteomes" id="UP001501470"/>
    </source>
</evidence>
<proteinExistence type="predicted"/>
<dbReference type="EMBL" id="BAAAQD010000012">
    <property type="protein sequence ID" value="GAA1533285.1"/>
    <property type="molecule type" value="Genomic_DNA"/>
</dbReference>
<protein>
    <submittedName>
        <fullName evidence="1">Uncharacterized protein</fullName>
    </submittedName>
</protein>
<comment type="caution">
    <text evidence="1">The sequence shown here is derived from an EMBL/GenBank/DDBJ whole genome shotgun (WGS) entry which is preliminary data.</text>
</comment>
<reference evidence="2" key="1">
    <citation type="journal article" date="2019" name="Int. J. Syst. Evol. Microbiol.">
        <title>The Global Catalogue of Microorganisms (GCM) 10K type strain sequencing project: providing services to taxonomists for standard genome sequencing and annotation.</title>
        <authorList>
            <consortium name="The Broad Institute Genomics Platform"/>
            <consortium name="The Broad Institute Genome Sequencing Center for Infectious Disease"/>
            <person name="Wu L."/>
            <person name="Ma J."/>
        </authorList>
    </citation>
    <scope>NUCLEOTIDE SEQUENCE [LARGE SCALE GENOMIC DNA]</scope>
    <source>
        <strain evidence="2">JCM 15933</strain>
    </source>
</reference>
<accession>A0ABP4LXC1</accession>
<dbReference type="Proteomes" id="UP001501470">
    <property type="component" value="Unassembled WGS sequence"/>
</dbReference>
<dbReference type="RefSeq" id="WP_344505536.1">
    <property type="nucleotide sequence ID" value="NZ_BAAAQD010000012.1"/>
</dbReference>
<keyword evidence="2" id="KW-1185">Reference proteome</keyword>